<feature type="compositionally biased region" description="Basic residues" evidence="1">
    <location>
        <begin position="50"/>
        <end position="62"/>
    </location>
</feature>
<evidence type="ECO:0000259" key="3">
    <source>
        <dbReference type="Pfam" id="PF11790"/>
    </source>
</evidence>
<dbReference type="EMBL" id="RWJN01000007">
    <property type="protein sequence ID" value="TCD71305.1"/>
    <property type="molecule type" value="Genomic_DNA"/>
</dbReference>
<evidence type="ECO:0000256" key="1">
    <source>
        <dbReference type="SAM" id="MobiDB-lite"/>
    </source>
</evidence>
<proteinExistence type="predicted"/>
<reference evidence="4 5" key="1">
    <citation type="submission" date="2018-11" db="EMBL/GenBank/DDBJ databases">
        <title>Genome assembly of Steccherinum ochraceum LE-BIN_3174, the white-rot fungus of the Steccherinaceae family (The Residual Polyporoid clade, Polyporales, Basidiomycota).</title>
        <authorList>
            <person name="Fedorova T.V."/>
            <person name="Glazunova O.A."/>
            <person name="Landesman E.O."/>
            <person name="Moiseenko K.V."/>
            <person name="Psurtseva N.V."/>
            <person name="Savinova O.S."/>
            <person name="Shakhova N.V."/>
            <person name="Tyazhelova T.V."/>
            <person name="Vasina D.V."/>
        </authorList>
    </citation>
    <scope>NUCLEOTIDE SEQUENCE [LARGE SCALE GENOMIC DNA]</scope>
    <source>
        <strain evidence="4 5">LE-BIN_3174</strain>
    </source>
</reference>
<dbReference type="AlphaFoldDB" id="A0A4R0RWP2"/>
<dbReference type="InterPro" id="IPR053183">
    <property type="entry name" value="ASL1"/>
</dbReference>
<dbReference type="PANTHER" id="PTHR34154:SF3">
    <property type="entry name" value="ALKALI-SENSITIVE LINKAGE PROTEIN 1"/>
    <property type="match status" value="1"/>
</dbReference>
<keyword evidence="5" id="KW-1185">Reference proteome</keyword>
<dbReference type="GO" id="GO:0009277">
    <property type="term" value="C:fungal-type cell wall"/>
    <property type="evidence" value="ECO:0007669"/>
    <property type="project" value="TreeGrafter"/>
</dbReference>
<dbReference type="PANTHER" id="PTHR34154">
    <property type="entry name" value="ALKALI-SENSITIVE LINKAGE PROTEIN 1"/>
    <property type="match status" value="1"/>
</dbReference>
<accession>A0A4R0RWP2</accession>
<gene>
    <name evidence="4" type="ORF">EIP91_011076</name>
</gene>
<evidence type="ECO:0000313" key="4">
    <source>
        <dbReference type="EMBL" id="TCD71305.1"/>
    </source>
</evidence>
<organism evidence="4 5">
    <name type="scientific">Steccherinum ochraceum</name>
    <dbReference type="NCBI Taxonomy" id="92696"/>
    <lineage>
        <taxon>Eukaryota</taxon>
        <taxon>Fungi</taxon>
        <taxon>Dikarya</taxon>
        <taxon>Basidiomycota</taxon>
        <taxon>Agaricomycotina</taxon>
        <taxon>Agaricomycetes</taxon>
        <taxon>Polyporales</taxon>
        <taxon>Steccherinaceae</taxon>
        <taxon>Steccherinum</taxon>
    </lineage>
</organism>
<feature type="signal peptide" evidence="2">
    <location>
        <begin position="1"/>
        <end position="29"/>
    </location>
</feature>
<dbReference type="STRING" id="92696.A0A4R0RWP2"/>
<dbReference type="OrthoDB" id="5959761at2759"/>
<dbReference type="GO" id="GO:0071966">
    <property type="term" value="P:fungal-type cell wall polysaccharide metabolic process"/>
    <property type="evidence" value="ECO:0007669"/>
    <property type="project" value="TreeGrafter"/>
</dbReference>
<name>A0A4R0RWP2_9APHY</name>
<comment type="caution">
    <text evidence="4">The sequence shown here is derived from an EMBL/GenBank/DDBJ whole genome shotgun (WGS) entry which is preliminary data.</text>
</comment>
<evidence type="ECO:0000313" key="5">
    <source>
        <dbReference type="Proteomes" id="UP000292702"/>
    </source>
</evidence>
<dbReference type="InterPro" id="IPR017853">
    <property type="entry name" value="GH"/>
</dbReference>
<feature type="compositionally biased region" description="Low complexity" evidence="1">
    <location>
        <begin position="63"/>
        <end position="108"/>
    </location>
</feature>
<dbReference type="SUPFAM" id="SSF51445">
    <property type="entry name" value="(Trans)glycosidases"/>
    <property type="match status" value="1"/>
</dbReference>
<evidence type="ECO:0000256" key="2">
    <source>
        <dbReference type="SAM" id="SignalP"/>
    </source>
</evidence>
<dbReference type="InterPro" id="IPR024655">
    <property type="entry name" value="Asl1_glyco_hydro_catalytic"/>
</dbReference>
<feature type="region of interest" description="Disordered" evidence="1">
    <location>
        <begin position="36"/>
        <end position="124"/>
    </location>
</feature>
<sequence length="360" mass="38689">MAAGKLLNLIALTALALLASSLGPAPVNALSTGHFQQHAHRHIAQEVAAKRKRDTSSKRCKPRPSSAAPSSTPATTKPATTKAAATSTHASSQPPKSTAPAKPATSAVAPPPQTNSSPGKLGLAWPNGGDESLLKNFVTSRVKYMYTWSPNCPSNTFGVKCMPMMWGDKDDGAIKSLVSKASTAADNLILFLNEPNQDGQSNMSPQHGCDLYHQYLKPGEALGYKYITPATSSAPSGLTWVKDFLACCKDCQFSGVAIHWYDMSLQKFQDYVELWHNTFNMPIYVTEYALQNFSGGAQASPDQVTAFHKAAAAWMEQQDYIVTYMPFGFMNDMSGVNTANQLMNGNTPTALGKALLNGNF</sequence>
<dbReference type="Gene3D" id="3.20.20.80">
    <property type="entry name" value="Glycosidases"/>
    <property type="match status" value="1"/>
</dbReference>
<feature type="domain" description="Asl1-like glycosyl hydrolase catalytic" evidence="3">
    <location>
        <begin position="122"/>
        <end position="354"/>
    </location>
</feature>
<keyword evidence="2" id="KW-0732">Signal</keyword>
<dbReference type="Proteomes" id="UP000292702">
    <property type="component" value="Unassembled WGS sequence"/>
</dbReference>
<feature type="chain" id="PRO_5020853506" description="Asl1-like glycosyl hydrolase catalytic domain-containing protein" evidence="2">
    <location>
        <begin position="30"/>
        <end position="360"/>
    </location>
</feature>
<protein>
    <recommendedName>
        <fullName evidence="3">Asl1-like glycosyl hydrolase catalytic domain-containing protein</fullName>
    </recommendedName>
</protein>
<dbReference type="Pfam" id="PF11790">
    <property type="entry name" value="Glyco_hydro_cc"/>
    <property type="match status" value="1"/>
</dbReference>